<dbReference type="SUPFAM" id="SSF48452">
    <property type="entry name" value="TPR-like"/>
    <property type="match status" value="1"/>
</dbReference>
<name>A0A369XR03_9PROT</name>
<dbReference type="EMBL" id="QPGA01000016">
    <property type="protein sequence ID" value="RDE50647.1"/>
    <property type="molecule type" value="Genomic_DNA"/>
</dbReference>
<evidence type="ECO:0000256" key="1">
    <source>
        <dbReference type="SAM" id="MobiDB-lite"/>
    </source>
</evidence>
<evidence type="ECO:0000313" key="3">
    <source>
        <dbReference type="Proteomes" id="UP000253831"/>
    </source>
</evidence>
<dbReference type="InterPro" id="IPR011990">
    <property type="entry name" value="TPR-like_helical_dom_sf"/>
</dbReference>
<gene>
    <name evidence="2" type="ORF">DVS81_09950</name>
</gene>
<feature type="region of interest" description="Disordered" evidence="1">
    <location>
        <begin position="1"/>
        <end position="36"/>
    </location>
</feature>
<organism evidence="2 3">
    <name type="scientific">Candidatus Accumulibacter meliphilus</name>
    <dbReference type="NCBI Taxonomy" id="2211374"/>
    <lineage>
        <taxon>Bacteria</taxon>
        <taxon>Pseudomonadati</taxon>
        <taxon>Pseudomonadota</taxon>
        <taxon>Betaproteobacteria</taxon>
        <taxon>Candidatus Accumulibacter</taxon>
    </lineage>
</organism>
<evidence type="ECO:0000313" key="2">
    <source>
        <dbReference type="EMBL" id="RDE50647.1"/>
    </source>
</evidence>
<dbReference type="Proteomes" id="UP000253831">
    <property type="component" value="Unassembled WGS sequence"/>
</dbReference>
<sequence length="410" mass="46066">MTVDEKRRQKMLARKRKSHAARKPVPQQPRNAQPLPPAPLLPIHAALATKNLFAKGIGMLALARKLPDGQVAMATFVVDVYCLGVKRARSGILSADEWAAFAQRLDLEAIDPGCLRKLIEGAVAYARDLGFAPHADYARAAALFGNIDAATCAQRYTYGKDDKPLYVSGPEDTPAQSRHILETLTRRLGTKGFHFLTAGDPQHAGLSGEVTGPLTVCSYEITDQPIPDAAFDRLPAEVQERINALYPKVLKSRPREALAEVRVLIEQYPDIAQLYNYLYAACHNMGEHAEAARVREETVQRFPDYLFGRIAWAEDCLSRGETARIAEIFEHKLDLRLLYPDRVRFHLSEVLGFQSILARYFHAQGKQELAQKSYDLMCEIDPKHPSTRLVRSTLHPSRLGRWLREKLLRP</sequence>
<dbReference type="Gene3D" id="1.25.40.10">
    <property type="entry name" value="Tetratricopeptide repeat domain"/>
    <property type="match status" value="1"/>
</dbReference>
<protein>
    <recommendedName>
        <fullName evidence="4">Tetratricopeptide repeat protein</fullName>
    </recommendedName>
</protein>
<comment type="caution">
    <text evidence="2">The sequence shown here is derived from an EMBL/GenBank/DDBJ whole genome shotgun (WGS) entry which is preliminary data.</text>
</comment>
<accession>A0A369XR03</accession>
<dbReference type="AlphaFoldDB" id="A0A369XR03"/>
<reference evidence="2 3" key="1">
    <citation type="submission" date="2018-05" db="EMBL/GenBank/DDBJ databases">
        <title>Integrated omic analyses show evidence that a Ca. Accumulibacter phosphatis strain performs denitrification under micro-aerobic conditions.</title>
        <authorList>
            <person name="Camejo P.Y."/>
            <person name="Katherine M.D."/>
            <person name="Daniel N.R."/>
        </authorList>
    </citation>
    <scope>NUCLEOTIDE SEQUENCE [LARGE SCALE GENOMIC DNA]</scope>
    <source>
        <strain evidence="2">UW-LDO-IC</strain>
    </source>
</reference>
<evidence type="ECO:0008006" key="4">
    <source>
        <dbReference type="Google" id="ProtNLM"/>
    </source>
</evidence>
<feature type="compositionally biased region" description="Basic residues" evidence="1">
    <location>
        <begin position="8"/>
        <end position="22"/>
    </location>
</feature>
<proteinExistence type="predicted"/>